<dbReference type="STRING" id="1763537.ULVI_12165"/>
<dbReference type="EMBL" id="LRXL01000045">
    <property type="protein sequence ID" value="OAB78225.1"/>
    <property type="molecule type" value="Genomic_DNA"/>
</dbReference>
<name>A0A167H536_9FLAO</name>
<sequence>MVRIIPIVLIILCVSCKEKKSSTTPVISEETSTTRIDTTYCNGFNRTIEPKEVSTSMYNEPYSISITLNPLEQLRVLSSEGNNVTVCNEHEGTIILKKSVDTIFTKKINRSLFSDEATFSELQKLRLDSITHNGVRTHTLYFNCYFSEYNSNTILESVIGIDYKKDIGKTFVFTPLKELEN</sequence>
<protein>
    <recommendedName>
        <fullName evidence="3">DUF4738 domain-containing protein</fullName>
    </recommendedName>
</protein>
<keyword evidence="2" id="KW-1185">Reference proteome</keyword>
<dbReference type="Proteomes" id="UP000077013">
    <property type="component" value="Unassembled WGS sequence"/>
</dbReference>
<evidence type="ECO:0008006" key="3">
    <source>
        <dbReference type="Google" id="ProtNLM"/>
    </source>
</evidence>
<dbReference type="AlphaFoldDB" id="A0A167H536"/>
<comment type="caution">
    <text evidence="1">The sequence shown here is derived from an EMBL/GenBank/DDBJ whole genome shotgun (WGS) entry which is preliminary data.</text>
</comment>
<reference evidence="1 2" key="1">
    <citation type="submission" date="2016-02" db="EMBL/GenBank/DDBJ databases">
        <title>Ulvibacter sp. LPB0005, isolated from Thais luteostoma.</title>
        <authorList>
            <person name="Shin S.-K."/>
            <person name="Yi H."/>
        </authorList>
    </citation>
    <scope>NUCLEOTIDE SEQUENCE [LARGE SCALE GENOMIC DNA]</scope>
    <source>
        <strain evidence="1 2">LPB0005</strain>
    </source>
</reference>
<evidence type="ECO:0000313" key="1">
    <source>
        <dbReference type="EMBL" id="OAB78225.1"/>
    </source>
</evidence>
<proteinExistence type="predicted"/>
<evidence type="ECO:0000313" key="2">
    <source>
        <dbReference type="Proteomes" id="UP000077013"/>
    </source>
</evidence>
<dbReference type="RefSeq" id="WP_068593054.1">
    <property type="nucleotide sequence ID" value="NZ_LRXL01000045.1"/>
</dbReference>
<gene>
    <name evidence="1" type="ORF">ULVI_12165</name>
</gene>
<dbReference type="Gene3D" id="2.40.128.510">
    <property type="entry name" value="Protein of unknown function DUF4738"/>
    <property type="match status" value="1"/>
</dbReference>
<accession>A0A167H536</accession>
<organism evidence="1 2">
    <name type="scientific">Cochleicola gelatinilyticus</name>
    <dbReference type="NCBI Taxonomy" id="1763537"/>
    <lineage>
        <taxon>Bacteria</taxon>
        <taxon>Pseudomonadati</taxon>
        <taxon>Bacteroidota</taxon>
        <taxon>Flavobacteriia</taxon>
        <taxon>Flavobacteriales</taxon>
        <taxon>Flavobacteriaceae</taxon>
        <taxon>Cochleicola</taxon>
    </lineage>
</organism>